<sequence>MVMIKTDKARQALRNRASLSVQERQILILCDGIRSRQEIAGWLGDSALALMDSLLAQGYLVQRPVQGQAWTVRDSHDALRMASQASVAAAEPRESTLMPVGIDLQPSRPAPLVSALAPAREALSSSAAKRSLAACKMYASGILQMQRGGDAQHMLAQLNASQSESDLVVNLLKVLQFLKQKTNASYADNVKKHMSNILPEQHLPALQEGLLSRL</sequence>
<reference evidence="1 2" key="1">
    <citation type="submission" date="2020-08" db="EMBL/GenBank/DDBJ databases">
        <title>Functional genomics of gut bacteria from endangered species of beetles.</title>
        <authorList>
            <person name="Carlos-Shanley C."/>
        </authorList>
    </citation>
    <scope>NUCLEOTIDE SEQUENCE [LARGE SCALE GENOMIC DNA]</scope>
    <source>
        <strain evidence="1 2">S00124</strain>
    </source>
</reference>
<gene>
    <name evidence="1" type="ORF">HNP33_001458</name>
</gene>
<organism evidence="1 2">
    <name type="scientific">Comamonas odontotermitis</name>
    <dbReference type="NCBI Taxonomy" id="379895"/>
    <lineage>
        <taxon>Bacteria</taxon>
        <taxon>Pseudomonadati</taxon>
        <taxon>Pseudomonadota</taxon>
        <taxon>Betaproteobacteria</taxon>
        <taxon>Burkholderiales</taxon>
        <taxon>Comamonadaceae</taxon>
        <taxon>Comamonas</taxon>
    </lineage>
</organism>
<dbReference type="Proteomes" id="UP000562492">
    <property type="component" value="Unassembled WGS sequence"/>
</dbReference>
<dbReference type="RefSeq" id="WP_184706491.1">
    <property type="nucleotide sequence ID" value="NZ_JACHKZ010000006.1"/>
</dbReference>
<keyword evidence="2" id="KW-1185">Reference proteome</keyword>
<proteinExistence type="predicted"/>
<name>A0ABR6RE17_9BURK</name>
<accession>A0ABR6RE17</accession>
<evidence type="ECO:0000313" key="1">
    <source>
        <dbReference type="EMBL" id="MBB6577403.1"/>
    </source>
</evidence>
<evidence type="ECO:0000313" key="2">
    <source>
        <dbReference type="Proteomes" id="UP000562492"/>
    </source>
</evidence>
<dbReference type="EMBL" id="JACHKZ010000006">
    <property type="protein sequence ID" value="MBB6577403.1"/>
    <property type="molecule type" value="Genomic_DNA"/>
</dbReference>
<comment type="caution">
    <text evidence="1">The sequence shown here is derived from an EMBL/GenBank/DDBJ whole genome shotgun (WGS) entry which is preliminary data.</text>
</comment>
<protein>
    <submittedName>
        <fullName evidence="1">Uncharacterized protein</fullName>
    </submittedName>
</protein>